<organism evidence="6">
    <name type="scientific">Blastocystis hominis</name>
    <dbReference type="NCBI Taxonomy" id="12968"/>
    <lineage>
        <taxon>Eukaryota</taxon>
        <taxon>Sar</taxon>
        <taxon>Stramenopiles</taxon>
        <taxon>Bigyra</taxon>
        <taxon>Opalozoa</taxon>
        <taxon>Opalinata</taxon>
        <taxon>Blastocystidae</taxon>
        <taxon>Blastocystis</taxon>
    </lineage>
</organism>
<dbReference type="GO" id="GO:0005783">
    <property type="term" value="C:endoplasmic reticulum"/>
    <property type="evidence" value="ECO:0007669"/>
    <property type="project" value="TreeGrafter"/>
</dbReference>
<keyword evidence="7" id="KW-1185">Reference proteome</keyword>
<dbReference type="OrthoDB" id="3633556at2759"/>
<evidence type="ECO:0000256" key="4">
    <source>
        <dbReference type="SAM" id="MobiDB-lite"/>
    </source>
</evidence>
<accession>D8LX15</accession>
<dbReference type="GO" id="GO:0016020">
    <property type="term" value="C:membrane"/>
    <property type="evidence" value="ECO:0007669"/>
    <property type="project" value="TreeGrafter"/>
</dbReference>
<dbReference type="InterPro" id="IPR000873">
    <property type="entry name" value="AMP-dep_synth/lig_dom"/>
</dbReference>
<name>D8LX15_BLAHO</name>
<feature type="region of interest" description="Disordered" evidence="4">
    <location>
        <begin position="1"/>
        <end position="29"/>
    </location>
</feature>
<keyword evidence="1" id="KW-0436">Ligase</keyword>
<evidence type="ECO:0000256" key="1">
    <source>
        <dbReference type="ARBA" id="ARBA00022598"/>
    </source>
</evidence>
<gene>
    <name evidence="6" type="ORF">GSBLH_T00001071001</name>
</gene>
<keyword evidence="2" id="KW-0276">Fatty acid metabolism</keyword>
<dbReference type="PANTHER" id="PTHR43272:SF32">
    <property type="entry name" value="AMP-DEPENDENT SYNTHETASE_LIGASE DOMAIN-CONTAINING PROTEIN"/>
    <property type="match status" value="1"/>
</dbReference>
<dbReference type="AlphaFoldDB" id="D8LX15"/>
<sequence length="734" mass="81778">MRHFQSFCTSMKQEKKEGQEPGVHSKSSLDKSDSVVYSLCYCLLKGPKTSNLAWTICGEEHNKGVTFVILYFERRSVIPAFHKKLLSFQMSTSLPDKYRATNIDDIVEIRPNVDEGSSYPYESVSQIFRDVSKERGDRIALVSCRGIKYTWMQYYENSHRFARALISIGLKPFDTVSVIGFNAPEYMFAVHGCIEAGGVATGIYATNGPDACFYVMNHCNSAVVVVDGQSQLKKMLEIRARLPNLRMIVVYNADDSVQLPQDEEGVAKVRNWVDFLEMGSEEADKEIDRRVANQKPGQCVSLIYTSGTTGNPKAVMISDDNIVFVIRVIQKDFNIGTQDRLVSFLPLSHIAAQMIDIFAGMVLGFTLYFARPDALKGSLVNTLREVQPTIFVSVPRVFEKMVEAITAKLAEASCFKRMLSNFARKRGTRYCNNLQVGTKKQRITFFNLAKKILTKVQTSLGLSEARLMFSAAAPIDLSTVQFLASFGLPLFEIFGMSESSGPTTFHTLGQWKMATAGKAMRGSIVKTVPGSNEIIVSGRHVFMGYLKMPEETLRVIDDDGFLHSGDCGSVDADGFWKVTGRIKELIVTAGGENIPPILIESELKRLAPALSNVVLIGDKRKYLTVLLTLNCRVNGDTEGAEGELLGEAANLMKTLGSNARTAQEASEDQLVQKYFYDVIQQYNMSAFSNAQKIQKFSILKRDFSMNTGELTPTLKMKRGYISSVFSEEIEKMYS</sequence>
<keyword evidence="3" id="KW-0443">Lipid metabolism</keyword>
<proteinExistence type="predicted"/>
<evidence type="ECO:0000259" key="5">
    <source>
        <dbReference type="Pfam" id="PF00501"/>
    </source>
</evidence>
<dbReference type="InterPro" id="IPR020845">
    <property type="entry name" value="AMP-binding_CS"/>
</dbReference>
<reference evidence="6" key="1">
    <citation type="submission" date="2010-02" db="EMBL/GenBank/DDBJ databases">
        <title>Sequencing and annotation of the Blastocystis hominis genome.</title>
        <authorList>
            <person name="Wincker P."/>
        </authorList>
    </citation>
    <scope>NUCLEOTIDE SEQUENCE</scope>
    <source>
        <strain evidence="6">Singapore isolate B</strain>
    </source>
</reference>
<dbReference type="GeneID" id="24918350"/>
<dbReference type="InterPro" id="IPR042099">
    <property type="entry name" value="ANL_N_sf"/>
</dbReference>
<dbReference type="Gene3D" id="3.40.50.12780">
    <property type="entry name" value="N-terminal domain of ligase-like"/>
    <property type="match status" value="1"/>
</dbReference>
<dbReference type="RefSeq" id="XP_012894858.1">
    <property type="nucleotide sequence ID" value="XM_013039404.1"/>
</dbReference>
<dbReference type="Proteomes" id="UP000008312">
    <property type="component" value="Unassembled WGS sequence"/>
</dbReference>
<dbReference type="OMA" id="IGDHRKY"/>
<evidence type="ECO:0000313" key="6">
    <source>
        <dbReference type="EMBL" id="CBK20810.2"/>
    </source>
</evidence>
<dbReference type="Pfam" id="PF00501">
    <property type="entry name" value="AMP-binding"/>
    <property type="match status" value="1"/>
</dbReference>
<evidence type="ECO:0000256" key="2">
    <source>
        <dbReference type="ARBA" id="ARBA00022832"/>
    </source>
</evidence>
<dbReference type="PROSITE" id="PS00455">
    <property type="entry name" value="AMP_BINDING"/>
    <property type="match status" value="1"/>
</dbReference>
<evidence type="ECO:0000256" key="3">
    <source>
        <dbReference type="ARBA" id="ARBA00023098"/>
    </source>
</evidence>
<feature type="compositionally biased region" description="Polar residues" evidence="4">
    <location>
        <begin position="1"/>
        <end position="11"/>
    </location>
</feature>
<evidence type="ECO:0000313" key="7">
    <source>
        <dbReference type="Proteomes" id="UP000008312"/>
    </source>
</evidence>
<dbReference type="EMBL" id="FN668639">
    <property type="protein sequence ID" value="CBK20810.2"/>
    <property type="molecule type" value="Genomic_DNA"/>
</dbReference>
<dbReference type="InParanoid" id="D8LX15"/>
<protein>
    <recommendedName>
        <fullName evidence="5">AMP-dependent synthetase/ligase domain-containing protein</fullName>
    </recommendedName>
</protein>
<dbReference type="PANTHER" id="PTHR43272">
    <property type="entry name" value="LONG-CHAIN-FATTY-ACID--COA LIGASE"/>
    <property type="match status" value="1"/>
</dbReference>
<dbReference type="SUPFAM" id="SSF56801">
    <property type="entry name" value="Acetyl-CoA synthetase-like"/>
    <property type="match status" value="1"/>
</dbReference>
<dbReference type="GO" id="GO:0004467">
    <property type="term" value="F:long-chain fatty acid-CoA ligase activity"/>
    <property type="evidence" value="ECO:0007669"/>
    <property type="project" value="TreeGrafter"/>
</dbReference>
<feature type="domain" description="AMP-dependent synthetase/ligase" evidence="5">
    <location>
        <begin position="129"/>
        <end position="546"/>
    </location>
</feature>